<comment type="catalytic activity">
    <reaction evidence="11">
        <text>a 5,6-dihydrouridine in tRNA + NAD(+) = a uridine in tRNA + NADH + H(+)</text>
        <dbReference type="Rhea" id="RHEA:54452"/>
        <dbReference type="Rhea" id="RHEA-COMP:13339"/>
        <dbReference type="Rhea" id="RHEA-COMP:13887"/>
        <dbReference type="ChEBI" id="CHEBI:15378"/>
        <dbReference type="ChEBI" id="CHEBI:57540"/>
        <dbReference type="ChEBI" id="CHEBI:57945"/>
        <dbReference type="ChEBI" id="CHEBI:65315"/>
        <dbReference type="ChEBI" id="CHEBI:74443"/>
    </reaction>
</comment>
<evidence type="ECO:0000256" key="10">
    <source>
        <dbReference type="ARBA" id="ARBA00048205"/>
    </source>
</evidence>
<feature type="binding site" evidence="14">
    <location>
        <position position="75"/>
    </location>
    <ligand>
        <name>FMN</name>
        <dbReference type="ChEBI" id="CHEBI:58210"/>
    </ligand>
</feature>
<dbReference type="InterPro" id="IPR001269">
    <property type="entry name" value="DUS_fam"/>
</dbReference>
<dbReference type="InterPro" id="IPR018517">
    <property type="entry name" value="tRNA_hU_synthase_CS"/>
</dbReference>
<dbReference type="InterPro" id="IPR035587">
    <property type="entry name" value="DUS-like_FMN-bd"/>
</dbReference>
<gene>
    <name evidence="16" type="ORF">SAMN05660420_01077</name>
</gene>
<dbReference type="GO" id="GO:0050660">
    <property type="term" value="F:flavin adenine dinucleotide binding"/>
    <property type="evidence" value="ECO:0007669"/>
    <property type="project" value="InterPro"/>
</dbReference>
<dbReference type="EC" id="1.3.1.-" evidence="12"/>
<dbReference type="CDD" id="cd02801">
    <property type="entry name" value="DUS_like_FMN"/>
    <property type="match status" value="1"/>
</dbReference>
<evidence type="ECO:0000256" key="11">
    <source>
        <dbReference type="ARBA" id="ARBA00048802"/>
    </source>
</evidence>
<keyword evidence="4 12" id="KW-0285">Flavoprotein</keyword>
<name>A0A1H3Y304_9BACT</name>
<dbReference type="Gene3D" id="3.20.20.70">
    <property type="entry name" value="Aldolase class I"/>
    <property type="match status" value="1"/>
</dbReference>
<evidence type="ECO:0000259" key="15">
    <source>
        <dbReference type="Pfam" id="PF01207"/>
    </source>
</evidence>
<keyword evidence="7" id="KW-0521">NADP</keyword>
<dbReference type="NCBIfam" id="TIGR00737">
    <property type="entry name" value="nifR3_yhdG"/>
    <property type="match status" value="1"/>
</dbReference>
<evidence type="ECO:0000256" key="6">
    <source>
        <dbReference type="ARBA" id="ARBA00022694"/>
    </source>
</evidence>
<dbReference type="PIRSF" id="PIRSF006621">
    <property type="entry name" value="Dus"/>
    <property type="match status" value="1"/>
</dbReference>
<feature type="domain" description="DUS-like FMN-binding" evidence="15">
    <location>
        <begin position="18"/>
        <end position="316"/>
    </location>
</feature>
<sequence>MHTQPIQIKSLQLVNPVILAPMAGITNLPYRRVMKSFGASLVFSEMISANGLIRDGKKTRLLLTSHKDEFPLGVQLFGEDPMVLSKAAESIKDETTLLDLNMGCPVKKVVRNGAGSALLQEPLRVAQIVAAVRKVYPGPLTIKIRSGWDEQSLNFLEIGRIAEAEGVDAITLHPRPRSQGFSGSARWEHITALKSELNIPVFGSGDIFNPEDGIAMLRKTGCDAIMIGRGGYGNPWLIRQIIEQLAGKPVTIPTPLEKYQTALQHLQLHHDQFGEKKAILEMRKHLCWYTRSMEGAALFRASLQKTEQLDHIRELVRIFFSQAEAA</sequence>
<dbReference type="GO" id="GO:0017150">
    <property type="term" value="F:tRNA dihydrouridine synthase activity"/>
    <property type="evidence" value="ECO:0007669"/>
    <property type="project" value="InterPro"/>
</dbReference>
<feature type="active site" description="Proton donor" evidence="13">
    <location>
        <position position="104"/>
    </location>
</feature>
<feature type="binding site" evidence="14">
    <location>
        <begin position="21"/>
        <end position="23"/>
    </location>
    <ligand>
        <name>FMN</name>
        <dbReference type="ChEBI" id="CHEBI:58210"/>
    </ligand>
</feature>
<dbReference type="Pfam" id="PF01207">
    <property type="entry name" value="Dus"/>
    <property type="match status" value="1"/>
</dbReference>
<keyword evidence="17" id="KW-1185">Reference proteome</keyword>
<comment type="cofactor">
    <cofactor evidence="1 12 14">
        <name>FMN</name>
        <dbReference type="ChEBI" id="CHEBI:58210"/>
    </cofactor>
</comment>
<keyword evidence="9 12" id="KW-0560">Oxidoreductase</keyword>
<dbReference type="InterPro" id="IPR013785">
    <property type="entry name" value="Aldolase_TIM"/>
</dbReference>
<feature type="binding site" evidence="14">
    <location>
        <begin position="228"/>
        <end position="229"/>
    </location>
    <ligand>
        <name>FMN</name>
        <dbReference type="ChEBI" id="CHEBI:58210"/>
    </ligand>
</feature>
<evidence type="ECO:0000313" key="16">
    <source>
        <dbReference type="EMBL" id="SEA06105.1"/>
    </source>
</evidence>
<evidence type="ECO:0000256" key="12">
    <source>
        <dbReference type="PIRNR" id="PIRNR006621"/>
    </source>
</evidence>
<dbReference type="PANTHER" id="PTHR45846:SF1">
    <property type="entry name" value="TRNA-DIHYDROURIDINE(47) SYNTHASE [NAD(P)(+)]-LIKE"/>
    <property type="match status" value="1"/>
</dbReference>
<feature type="binding site" evidence="14">
    <location>
        <position position="143"/>
    </location>
    <ligand>
        <name>FMN</name>
        <dbReference type="ChEBI" id="CHEBI:58210"/>
    </ligand>
</feature>
<evidence type="ECO:0000256" key="4">
    <source>
        <dbReference type="ARBA" id="ARBA00022630"/>
    </source>
</evidence>
<evidence type="ECO:0000313" key="17">
    <source>
        <dbReference type="Proteomes" id="UP000199409"/>
    </source>
</evidence>
<evidence type="ECO:0000256" key="2">
    <source>
        <dbReference type="ARBA" id="ARBA00002790"/>
    </source>
</evidence>
<dbReference type="OrthoDB" id="9764501at2"/>
<keyword evidence="14" id="KW-0547">Nucleotide-binding</keyword>
<feature type="binding site" evidence="14">
    <location>
        <position position="173"/>
    </location>
    <ligand>
        <name>FMN</name>
        <dbReference type="ChEBI" id="CHEBI:58210"/>
    </ligand>
</feature>
<dbReference type="PROSITE" id="PS01136">
    <property type="entry name" value="UPF0034"/>
    <property type="match status" value="1"/>
</dbReference>
<evidence type="ECO:0000256" key="7">
    <source>
        <dbReference type="ARBA" id="ARBA00022857"/>
    </source>
</evidence>
<evidence type="ECO:0000256" key="5">
    <source>
        <dbReference type="ARBA" id="ARBA00022643"/>
    </source>
</evidence>
<keyword evidence="8" id="KW-0694">RNA-binding</keyword>
<dbReference type="InterPro" id="IPR024036">
    <property type="entry name" value="tRNA-dHydroUridine_Synthase_C"/>
</dbReference>
<organism evidence="16 17">
    <name type="scientific">Desulfuromusa kysingii</name>
    <dbReference type="NCBI Taxonomy" id="37625"/>
    <lineage>
        <taxon>Bacteria</taxon>
        <taxon>Pseudomonadati</taxon>
        <taxon>Thermodesulfobacteriota</taxon>
        <taxon>Desulfuromonadia</taxon>
        <taxon>Desulfuromonadales</taxon>
        <taxon>Geopsychrobacteraceae</taxon>
        <taxon>Desulfuromusa</taxon>
    </lineage>
</organism>
<evidence type="ECO:0000256" key="8">
    <source>
        <dbReference type="ARBA" id="ARBA00022884"/>
    </source>
</evidence>
<evidence type="ECO:0000256" key="14">
    <source>
        <dbReference type="PIRSR" id="PIRSR006621-2"/>
    </source>
</evidence>
<comment type="catalytic activity">
    <reaction evidence="10">
        <text>a 5,6-dihydrouridine in tRNA + NADP(+) = a uridine in tRNA + NADPH + H(+)</text>
        <dbReference type="Rhea" id="RHEA:23624"/>
        <dbReference type="Rhea" id="RHEA-COMP:13339"/>
        <dbReference type="Rhea" id="RHEA-COMP:13887"/>
        <dbReference type="ChEBI" id="CHEBI:15378"/>
        <dbReference type="ChEBI" id="CHEBI:57783"/>
        <dbReference type="ChEBI" id="CHEBI:58349"/>
        <dbReference type="ChEBI" id="CHEBI:65315"/>
        <dbReference type="ChEBI" id="CHEBI:74443"/>
    </reaction>
</comment>
<evidence type="ECO:0000256" key="1">
    <source>
        <dbReference type="ARBA" id="ARBA00001917"/>
    </source>
</evidence>
<dbReference type="STRING" id="37625.SAMN05660420_01077"/>
<dbReference type="RefSeq" id="WP_092345518.1">
    <property type="nucleotide sequence ID" value="NZ_FNQN01000003.1"/>
</dbReference>
<proteinExistence type="inferred from homology"/>
<evidence type="ECO:0000256" key="3">
    <source>
        <dbReference type="ARBA" id="ARBA00022555"/>
    </source>
</evidence>
<dbReference type="AlphaFoldDB" id="A0A1H3Y304"/>
<accession>A0A1H3Y304</accession>
<evidence type="ECO:0000256" key="9">
    <source>
        <dbReference type="ARBA" id="ARBA00023002"/>
    </source>
</evidence>
<comment type="function">
    <text evidence="2 12">Catalyzes the synthesis of 5,6-dihydrouridine (D), a modified base found in the D-loop of most tRNAs, via the reduction of the C5-C6 double bond in target uridines.</text>
</comment>
<protein>
    <recommendedName>
        <fullName evidence="12">tRNA-dihydrouridine synthase</fullName>
        <ecNumber evidence="12">1.3.1.-</ecNumber>
    </recommendedName>
</protein>
<dbReference type="InterPro" id="IPR004652">
    <property type="entry name" value="DusB-like"/>
</dbReference>
<dbReference type="PANTHER" id="PTHR45846">
    <property type="entry name" value="TRNA-DIHYDROURIDINE(47) SYNTHASE [NAD(P)(+)]-LIKE"/>
    <property type="match status" value="1"/>
</dbReference>
<evidence type="ECO:0000256" key="13">
    <source>
        <dbReference type="PIRSR" id="PIRSR006621-1"/>
    </source>
</evidence>
<dbReference type="EMBL" id="FNQN01000003">
    <property type="protein sequence ID" value="SEA06105.1"/>
    <property type="molecule type" value="Genomic_DNA"/>
</dbReference>
<keyword evidence="5 12" id="KW-0288">FMN</keyword>
<comment type="similarity">
    <text evidence="12">Belongs to the dus family.</text>
</comment>
<dbReference type="Proteomes" id="UP000199409">
    <property type="component" value="Unassembled WGS sequence"/>
</dbReference>
<dbReference type="Gene3D" id="1.10.1200.80">
    <property type="entry name" value="Putative flavin oxidoreducatase, domain 2"/>
    <property type="match status" value="1"/>
</dbReference>
<dbReference type="GO" id="GO:0000049">
    <property type="term" value="F:tRNA binding"/>
    <property type="evidence" value="ECO:0007669"/>
    <property type="project" value="UniProtKB-KW"/>
</dbReference>
<dbReference type="SUPFAM" id="SSF51395">
    <property type="entry name" value="FMN-linked oxidoreductases"/>
    <property type="match status" value="1"/>
</dbReference>
<keyword evidence="3" id="KW-0820">tRNA-binding</keyword>
<keyword evidence="6 12" id="KW-0819">tRNA processing</keyword>
<reference evidence="16 17" key="1">
    <citation type="submission" date="2016-10" db="EMBL/GenBank/DDBJ databases">
        <authorList>
            <person name="de Groot N.N."/>
        </authorList>
    </citation>
    <scope>NUCLEOTIDE SEQUENCE [LARGE SCALE GENOMIC DNA]</scope>
    <source>
        <strain evidence="16 17">DSM 7343</strain>
    </source>
</reference>